<dbReference type="Proteomes" id="UP001163046">
    <property type="component" value="Unassembled WGS sequence"/>
</dbReference>
<dbReference type="SUPFAM" id="SSF47459">
    <property type="entry name" value="HLH, helix-loop-helix DNA-binding domain"/>
    <property type="match status" value="1"/>
</dbReference>
<dbReference type="Gene3D" id="4.10.280.10">
    <property type="entry name" value="Helix-loop-helix DNA-binding domain"/>
    <property type="match status" value="1"/>
</dbReference>
<keyword evidence="4" id="KW-1185">Reference proteome</keyword>
<dbReference type="InterPro" id="IPR036638">
    <property type="entry name" value="HLH_DNA-bd_sf"/>
</dbReference>
<dbReference type="AlphaFoldDB" id="A0A9X0CNK3"/>
<dbReference type="SMART" id="SM00353">
    <property type="entry name" value="HLH"/>
    <property type="match status" value="1"/>
</dbReference>
<evidence type="ECO:0000256" key="1">
    <source>
        <dbReference type="SAM" id="MobiDB-lite"/>
    </source>
</evidence>
<name>A0A9X0CNK3_9CNID</name>
<organism evidence="3 4">
    <name type="scientific">Desmophyllum pertusum</name>
    <dbReference type="NCBI Taxonomy" id="174260"/>
    <lineage>
        <taxon>Eukaryota</taxon>
        <taxon>Metazoa</taxon>
        <taxon>Cnidaria</taxon>
        <taxon>Anthozoa</taxon>
        <taxon>Hexacorallia</taxon>
        <taxon>Scleractinia</taxon>
        <taxon>Caryophylliina</taxon>
        <taxon>Caryophylliidae</taxon>
        <taxon>Desmophyllum</taxon>
    </lineage>
</organism>
<feature type="compositionally biased region" description="Basic and acidic residues" evidence="1">
    <location>
        <begin position="65"/>
        <end position="76"/>
    </location>
</feature>
<dbReference type="EMBL" id="MU827305">
    <property type="protein sequence ID" value="KAJ7363414.1"/>
    <property type="molecule type" value="Genomic_DNA"/>
</dbReference>
<proteinExistence type="predicted"/>
<dbReference type="InterPro" id="IPR011598">
    <property type="entry name" value="bHLH_dom"/>
</dbReference>
<evidence type="ECO:0000313" key="4">
    <source>
        <dbReference type="Proteomes" id="UP001163046"/>
    </source>
</evidence>
<accession>A0A9X0CNK3</accession>
<reference evidence="3" key="1">
    <citation type="submission" date="2023-01" db="EMBL/GenBank/DDBJ databases">
        <title>Genome assembly of the deep-sea coral Lophelia pertusa.</title>
        <authorList>
            <person name="Herrera S."/>
            <person name="Cordes E."/>
        </authorList>
    </citation>
    <scope>NUCLEOTIDE SEQUENCE</scope>
    <source>
        <strain evidence="3">USNM1676648</strain>
        <tissue evidence="3">Polyp</tissue>
    </source>
</reference>
<evidence type="ECO:0000313" key="3">
    <source>
        <dbReference type="EMBL" id="KAJ7363414.1"/>
    </source>
</evidence>
<dbReference type="OrthoDB" id="690068at2759"/>
<dbReference type="PROSITE" id="PS50888">
    <property type="entry name" value="BHLH"/>
    <property type="match status" value="1"/>
</dbReference>
<sequence length="139" mass="16374">MDHRATKNKREKRRVERLRGEFESLKDLLPNREDIKNKSQILWSAKEYIVYLQHRIDELESDLTVPKEETEQERPSCRYSKQGQQEASYLRQTQEQSSSPSSSNEACHEMDSECSLMASTWFLSSDSLTDIEAQLDEWI</sequence>
<comment type="caution">
    <text evidence="3">The sequence shown here is derived from an EMBL/GenBank/DDBJ whole genome shotgun (WGS) entry which is preliminary data.</text>
</comment>
<dbReference type="Pfam" id="PF00010">
    <property type="entry name" value="HLH"/>
    <property type="match status" value="1"/>
</dbReference>
<gene>
    <name evidence="3" type="ORF">OS493_009566</name>
</gene>
<protein>
    <recommendedName>
        <fullName evidence="2">BHLH domain-containing protein</fullName>
    </recommendedName>
</protein>
<evidence type="ECO:0000259" key="2">
    <source>
        <dbReference type="PROSITE" id="PS50888"/>
    </source>
</evidence>
<feature type="compositionally biased region" description="Polar residues" evidence="1">
    <location>
        <begin position="79"/>
        <end position="96"/>
    </location>
</feature>
<feature type="domain" description="BHLH" evidence="2">
    <location>
        <begin position="2"/>
        <end position="52"/>
    </location>
</feature>
<feature type="region of interest" description="Disordered" evidence="1">
    <location>
        <begin position="62"/>
        <end position="109"/>
    </location>
</feature>
<dbReference type="GO" id="GO:0046983">
    <property type="term" value="F:protein dimerization activity"/>
    <property type="evidence" value="ECO:0007669"/>
    <property type="project" value="InterPro"/>
</dbReference>
<dbReference type="CDD" id="cd00083">
    <property type="entry name" value="bHLH_SF"/>
    <property type="match status" value="1"/>
</dbReference>